<dbReference type="PANTHER" id="PTHR24060">
    <property type="entry name" value="METABOTROPIC GLUTAMATE RECEPTOR"/>
    <property type="match status" value="1"/>
</dbReference>
<name>A0A1I8JRD4_9PLAT</name>
<dbReference type="PRINTS" id="PR00248">
    <property type="entry name" value="GPCRMGR"/>
</dbReference>
<proteinExistence type="predicted"/>
<dbReference type="Proteomes" id="UP000095280">
    <property type="component" value="Unplaced"/>
</dbReference>
<evidence type="ECO:0000259" key="7">
    <source>
        <dbReference type="PROSITE" id="PS50259"/>
    </source>
</evidence>
<sequence>ARSQRRTVTRSRSRSQQPQPQRAVFRGLGSAGLPDLPERQPSRTPDGAGVWRLPPGLERATAAIRTPCQWLSSRHLGWQLQEPSACHDYYAEPPLQPGRELGLAELAANSDGHHPIGMWIILGNAGDICGAAAAHLVVCALTRLAPGLCFTVCYAAILAKTNRIARIFQVSASSSKRTKFTQPDLAAVASSAPWWWPELLILAVGLVVVDTPSRRVCASRTRSGARVQRGSSRAHLSTGHLLPQSCCCCWPPSNAFKIRKVPDGFNEKPHAGLLRQLRNCTVDHPHSRHTGVVICYGMQLSATAVLLGLFLPRIYIRDRAAGEEHEGGHHVPGKAPSPRRCQHGGPDDPSISATLSACLQRLRPFEDDRDNGGRQLRAARIRTQAARRRKQTVQQQSGCDCRVHRNASFTDAGTSTSMQLHRQQSPAAVDVGRDKKENKADNGLEADGVKYFFESPESPQWDCAQFTTTV</sequence>
<dbReference type="PROSITE" id="PS50259">
    <property type="entry name" value="G_PROTEIN_RECEP_F3_4"/>
    <property type="match status" value="1"/>
</dbReference>
<feature type="region of interest" description="Disordered" evidence="6">
    <location>
        <begin position="1"/>
        <end position="50"/>
    </location>
</feature>
<keyword evidence="3" id="KW-1133">Transmembrane helix</keyword>
<comment type="subcellular location">
    <subcellularLocation>
        <location evidence="1">Membrane</location>
        <topology evidence="1">Multi-pass membrane protein</topology>
    </subcellularLocation>
</comment>
<accession>A0A1I8JRD4</accession>
<dbReference type="WBParaSite" id="snap_masked-unitig_40014-processed-gene-0.0-mRNA-1">
    <property type="protein sequence ID" value="snap_masked-unitig_40014-processed-gene-0.0-mRNA-1"/>
    <property type="gene ID" value="snap_masked-unitig_40014-processed-gene-0.0"/>
</dbReference>
<dbReference type="GO" id="GO:0004930">
    <property type="term" value="F:G protein-coupled receptor activity"/>
    <property type="evidence" value="ECO:0007669"/>
    <property type="project" value="InterPro"/>
</dbReference>
<dbReference type="GO" id="GO:0016020">
    <property type="term" value="C:membrane"/>
    <property type="evidence" value="ECO:0007669"/>
    <property type="project" value="UniProtKB-SubCell"/>
</dbReference>
<protein>
    <submittedName>
        <fullName evidence="9">G_PROTEIN_RECEP_F3_4 domain-containing protein</fullName>
    </submittedName>
</protein>
<feature type="compositionally biased region" description="Basic residues" evidence="6">
    <location>
        <begin position="1"/>
        <end position="13"/>
    </location>
</feature>
<dbReference type="AlphaFoldDB" id="A0A1I8JRD4"/>
<keyword evidence="8" id="KW-1185">Reference proteome</keyword>
<evidence type="ECO:0000256" key="3">
    <source>
        <dbReference type="ARBA" id="ARBA00022989"/>
    </source>
</evidence>
<evidence type="ECO:0000256" key="4">
    <source>
        <dbReference type="ARBA" id="ARBA00023136"/>
    </source>
</evidence>
<keyword evidence="4" id="KW-0472">Membrane</keyword>
<keyword evidence="5" id="KW-0325">Glycoprotein</keyword>
<evidence type="ECO:0000256" key="5">
    <source>
        <dbReference type="ARBA" id="ARBA00023180"/>
    </source>
</evidence>
<reference evidence="9" key="1">
    <citation type="submission" date="2016-11" db="UniProtKB">
        <authorList>
            <consortium name="WormBaseParasite"/>
        </authorList>
    </citation>
    <scope>IDENTIFICATION</scope>
</reference>
<evidence type="ECO:0000256" key="1">
    <source>
        <dbReference type="ARBA" id="ARBA00004141"/>
    </source>
</evidence>
<evidence type="ECO:0000313" key="9">
    <source>
        <dbReference type="WBParaSite" id="snap_masked-unitig_40014-processed-gene-0.0-mRNA-1"/>
    </source>
</evidence>
<feature type="compositionally biased region" description="Basic and acidic residues" evidence="6">
    <location>
        <begin position="431"/>
        <end position="441"/>
    </location>
</feature>
<evidence type="ECO:0000256" key="6">
    <source>
        <dbReference type="SAM" id="MobiDB-lite"/>
    </source>
</evidence>
<feature type="region of interest" description="Disordered" evidence="6">
    <location>
        <begin position="413"/>
        <end position="441"/>
    </location>
</feature>
<dbReference type="Pfam" id="PF00003">
    <property type="entry name" value="7tm_3"/>
    <property type="match status" value="1"/>
</dbReference>
<dbReference type="InterPro" id="IPR017978">
    <property type="entry name" value="GPCR_3_C"/>
</dbReference>
<evidence type="ECO:0000313" key="8">
    <source>
        <dbReference type="Proteomes" id="UP000095280"/>
    </source>
</evidence>
<feature type="compositionally biased region" description="Low complexity" evidence="6">
    <location>
        <begin position="14"/>
        <end position="24"/>
    </location>
</feature>
<feature type="domain" description="G-protein coupled receptors family 3 profile" evidence="7">
    <location>
        <begin position="137"/>
        <end position="282"/>
    </location>
</feature>
<feature type="region of interest" description="Disordered" evidence="6">
    <location>
        <begin position="324"/>
        <end position="347"/>
    </location>
</feature>
<evidence type="ECO:0000256" key="2">
    <source>
        <dbReference type="ARBA" id="ARBA00022692"/>
    </source>
</evidence>
<organism evidence="8 9">
    <name type="scientific">Macrostomum lignano</name>
    <dbReference type="NCBI Taxonomy" id="282301"/>
    <lineage>
        <taxon>Eukaryota</taxon>
        <taxon>Metazoa</taxon>
        <taxon>Spiralia</taxon>
        <taxon>Lophotrochozoa</taxon>
        <taxon>Platyhelminthes</taxon>
        <taxon>Rhabditophora</taxon>
        <taxon>Macrostomorpha</taxon>
        <taxon>Macrostomida</taxon>
        <taxon>Macrostomidae</taxon>
        <taxon>Macrostomum</taxon>
    </lineage>
</organism>
<feature type="compositionally biased region" description="Polar residues" evidence="6">
    <location>
        <begin position="413"/>
        <end position="426"/>
    </location>
</feature>
<dbReference type="InterPro" id="IPR050726">
    <property type="entry name" value="mGluR"/>
</dbReference>
<dbReference type="InterPro" id="IPR000337">
    <property type="entry name" value="GPCR_3"/>
</dbReference>
<keyword evidence="2" id="KW-0812">Transmembrane</keyword>